<dbReference type="Gene3D" id="3.40.50.410">
    <property type="entry name" value="von Willebrand factor, type A domain"/>
    <property type="match status" value="1"/>
</dbReference>
<dbReference type="SMART" id="SM00327">
    <property type="entry name" value="VWA"/>
    <property type="match status" value="1"/>
</dbReference>
<dbReference type="SUPFAM" id="SSF56436">
    <property type="entry name" value="C-type lectin-like"/>
    <property type="match status" value="1"/>
</dbReference>
<name>A0A8R1I450_CAEJA</name>
<dbReference type="Proteomes" id="UP000005237">
    <property type="component" value="Unassembled WGS sequence"/>
</dbReference>
<evidence type="ECO:0000313" key="3">
    <source>
        <dbReference type="Proteomes" id="UP000005237"/>
    </source>
</evidence>
<dbReference type="Gene3D" id="3.10.100.10">
    <property type="entry name" value="Mannose-Binding Protein A, subunit A"/>
    <property type="match status" value="1"/>
</dbReference>
<evidence type="ECO:0000313" key="2">
    <source>
        <dbReference type="EnsemblMetazoa" id="CJA15087a.1"/>
    </source>
</evidence>
<dbReference type="AlphaFoldDB" id="A0A8R1I450"/>
<dbReference type="CDD" id="cd00037">
    <property type="entry name" value="CLECT"/>
    <property type="match status" value="1"/>
</dbReference>
<dbReference type="InterPro" id="IPR016187">
    <property type="entry name" value="CTDL_fold"/>
</dbReference>
<dbReference type="PANTHER" id="PTHR31024:SF5">
    <property type="entry name" value="VWFA DOMAIN-CONTAINING PROTEIN"/>
    <property type="match status" value="1"/>
</dbReference>
<dbReference type="InterPro" id="IPR016186">
    <property type="entry name" value="C-type_lectin-like/link_sf"/>
</dbReference>
<dbReference type="SMART" id="SM00034">
    <property type="entry name" value="CLECT"/>
    <property type="match status" value="1"/>
</dbReference>
<dbReference type="SUPFAM" id="SSF53300">
    <property type="entry name" value="vWA-like"/>
    <property type="match status" value="1"/>
</dbReference>
<feature type="domain" description="VWFA" evidence="1">
    <location>
        <begin position="35"/>
        <end position="224"/>
    </location>
</feature>
<dbReference type="PROSITE" id="PS50234">
    <property type="entry name" value="VWFA"/>
    <property type="match status" value="1"/>
</dbReference>
<organism evidence="2 3">
    <name type="scientific">Caenorhabditis japonica</name>
    <dbReference type="NCBI Taxonomy" id="281687"/>
    <lineage>
        <taxon>Eukaryota</taxon>
        <taxon>Metazoa</taxon>
        <taxon>Ecdysozoa</taxon>
        <taxon>Nematoda</taxon>
        <taxon>Chromadorea</taxon>
        <taxon>Rhabditida</taxon>
        <taxon>Rhabditina</taxon>
        <taxon>Rhabditomorpha</taxon>
        <taxon>Rhabditoidea</taxon>
        <taxon>Rhabditidae</taxon>
        <taxon>Peloderinae</taxon>
        <taxon>Caenorhabditis</taxon>
    </lineage>
</organism>
<accession>A0A8R1I450</accession>
<sequence>MLQITTFGSPILANQKSISYEDPICEGNIQNLWLDVMVVVDKSQQMTNAQLWQVRNTITQVFGTVKQFGPVKYPKDPRSTCVGVVTFDETATTNAQLDASKSFSDLYNVVQTSLVQVDSTNTTFLKSGLLAAEEAFNEGRTRTYRYNYKKVILVFAADYQGEGTSLDPKKIAKDLKKDNIIIISVSCASDPKTAEKIKKIASPGYSFVDEMNTAKLVGQVTNALINANCYCPEDYEQYRIDYHNSSSTQYAICVQGFKATGGSYGYQHAVEYCQSQEKNTFLANEFTYMLATFPAYNPSEYYIGLSYQKNQWVWEQPYGLDHIPLSGYTNWGPGFPQANSTGQVIAVQTFDNGTTVKYCLFLCSFEIRVQPRHAVDKLKKMPISRSHNNMRQILQYQWGPPQSNDWLFVCQIQASSTENYTDWAESL</sequence>
<proteinExistence type="predicted"/>
<dbReference type="PANTHER" id="PTHR31024">
    <property type="entry name" value="C-TYPE LECTIN"/>
    <property type="match status" value="1"/>
</dbReference>
<dbReference type="InterPro" id="IPR036465">
    <property type="entry name" value="vWFA_dom_sf"/>
</dbReference>
<keyword evidence="3" id="KW-1185">Reference proteome</keyword>
<dbReference type="InterPro" id="IPR002035">
    <property type="entry name" value="VWF_A"/>
</dbReference>
<reference evidence="2" key="2">
    <citation type="submission" date="2022-06" db="UniProtKB">
        <authorList>
            <consortium name="EnsemblMetazoa"/>
        </authorList>
    </citation>
    <scope>IDENTIFICATION</scope>
    <source>
        <strain evidence="2">DF5081</strain>
    </source>
</reference>
<dbReference type="InterPro" id="IPR001304">
    <property type="entry name" value="C-type_lectin-like"/>
</dbReference>
<protein>
    <submittedName>
        <fullName evidence="2">VWFA domain-containing protein</fullName>
    </submittedName>
</protein>
<evidence type="ECO:0000259" key="1">
    <source>
        <dbReference type="PROSITE" id="PS50234"/>
    </source>
</evidence>
<dbReference type="GO" id="GO:0045087">
    <property type="term" value="P:innate immune response"/>
    <property type="evidence" value="ECO:0007669"/>
    <property type="project" value="TreeGrafter"/>
</dbReference>
<dbReference type="EnsemblMetazoa" id="CJA15087a.1">
    <property type="protein sequence ID" value="CJA15087a.1"/>
    <property type="gene ID" value="WBGene00134291"/>
</dbReference>
<reference evidence="3" key="1">
    <citation type="submission" date="2010-08" db="EMBL/GenBank/DDBJ databases">
        <authorList>
            <consortium name="Caenorhabditis japonica Sequencing Consortium"/>
            <person name="Wilson R.K."/>
        </authorList>
    </citation>
    <scope>NUCLEOTIDE SEQUENCE [LARGE SCALE GENOMIC DNA]</scope>
    <source>
        <strain evidence="3">DF5081</strain>
    </source>
</reference>
<dbReference type="Pfam" id="PF00092">
    <property type="entry name" value="VWA"/>
    <property type="match status" value="1"/>
</dbReference>